<feature type="compositionally biased region" description="Low complexity" evidence="2">
    <location>
        <begin position="480"/>
        <end position="507"/>
    </location>
</feature>
<feature type="region of interest" description="Disordered" evidence="2">
    <location>
        <begin position="266"/>
        <end position="549"/>
    </location>
</feature>
<organism evidence="3 4">
    <name type="scientific">Marchantia polymorpha subsp. ruderalis</name>
    <dbReference type="NCBI Taxonomy" id="1480154"/>
    <lineage>
        <taxon>Eukaryota</taxon>
        <taxon>Viridiplantae</taxon>
        <taxon>Streptophyta</taxon>
        <taxon>Embryophyta</taxon>
        <taxon>Marchantiophyta</taxon>
        <taxon>Marchantiopsida</taxon>
        <taxon>Marchantiidae</taxon>
        <taxon>Marchantiales</taxon>
        <taxon>Marchantiaceae</taxon>
        <taxon>Marchantia</taxon>
    </lineage>
</organism>
<feature type="region of interest" description="Disordered" evidence="2">
    <location>
        <begin position="1291"/>
        <end position="1343"/>
    </location>
</feature>
<feature type="coiled-coil region" evidence="1">
    <location>
        <begin position="1343"/>
        <end position="1434"/>
    </location>
</feature>
<feature type="compositionally biased region" description="Polar residues" evidence="2">
    <location>
        <begin position="563"/>
        <end position="576"/>
    </location>
</feature>
<keyword evidence="1" id="KW-0175">Coiled coil</keyword>
<protein>
    <submittedName>
        <fullName evidence="3">Uncharacterized protein</fullName>
    </submittedName>
</protein>
<name>A0A176VY73_MARPO</name>
<feature type="compositionally biased region" description="Polar residues" evidence="2">
    <location>
        <begin position="442"/>
        <end position="453"/>
    </location>
</feature>
<dbReference type="PANTHER" id="PTHR23159:SF31">
    <property type="entry name" value="CENTROSOME-ASSOCIATED PROTEIN CEP250 ISOFORM X1"/>
    <property type="match status" value="1"/>
</dbReference>
<evidence type="ECO:0000256" key="1">
    <source>
        <dbReference type="SAM" id="Coils"/>
    </source>
</evidence>
<feature type="region of interest" description="Disordered" evidence="2">
    <location>
        <begin position="1663"/>
        <end position="1687"/>
    </location>
</feature>
<feature type="compositionally biased region" description="Polar residues" evidence="2">
    <location>
        <begin position="68"/>
        <end position="83"/>
    </location>
</feature>
<feature type="compositionally biased region" description="Basic and acidic residues" evidence="2">
    <location>
        <begin position="38"/>
        <end position="52"/>
    </location>
</feature>
<feature type="compositionally biased region" description="Basic residues" evidence="2">
    <location>
        <begin position="1319"/>
        <end position="1328"/>
    </location>
</feature>
<keyword evidence="4" id="KW-1185">Reference proteome</keyword>
<comment type="caution">
    <text evidence="3">The sequence shown here is derived from an EMBL/GenBank/DDBJ whole genome shotgun (WGS) entry which is preliminary data.</text>
</comment>
<accession>A0A176VY73</accession>
<feature type="compositionally biased region" description="Basic and acidic residues" evidence="2">
    <location>
        <begin position="508"/>
        <end position="517"/>
    </location>
</feature>
<evidence type="ECO:0000313" key="4">
    <source>
        <dbReference type="Proteomes" id="UP000077202"/>
    </source>
</evidence>
<evidence type="ECO:0000256" key="2">
    <source>
        <dbReference type="SAM" id="MobiDB-lite"/>
    </source>
</evidence>
<sequence length="1738" mass="194542">MGDAHSCLRDTDSSCVDMAKGRARLQQGRVAELDWDEQDKHQSDLIDLDKADNNYLNYEGSQREGPRDTSTTDVKGKKPQQTDIVPRRRPRGVADESFPKPKVLSHTARRERLEELKRLNQQLKSIPRNPTPAAKSEPAKTTAVHGELIKPFEGNHGPSLLELEVQALARLGFVKLEPDIIVDPGPSKQKTPSDVEPLDIRRAGPAIMKPQKEPEREDLLELEKVALQNMKREMKALASLPPVKAESDILEGQRVARASLKRALQPEVAPQALPSTSKPQEIAHNDPLETQKKAAPRVKCLLHPSATPDPSSSDSLEQQKKTAPRVKCILHPANTPGPPPSQEIAKGNVLDVQKKAQPRLKWLLNPPITSSKAPLPHPSQDSAKSSGVEEAQKMAEPKGRCKLHPQGGGSKPPLAPPAEGTPKRDLLELDKKPQEKKFCVLHSSTGPSKPSPSRTEESREAAKNAPLEPAKSDLLELQKAALASMKGSSSLSPSQSAVAPLAAPASSDRGDLLELEKVALANMKETSISPPSKSDRPPNASPSTTERGDLLELEKVALASMMTSAEPSPAGSQPATKRSVEPERSDLLELERLALANMVLANKQGGQGDLKVTTSMTTKEEVTSAVVTPTSSISSFQLEPASGPLETMLVELTTKEKALVAANRKVAEKDQLLHEYEGELSKALKMLESMNVRCTDAKEEIARALCEAKGVYDELNQAWSAVEDLESRSKDNAVCSLIVDEGCGKLLQTNSREIYQSEDEERKKWMEDFLDELQTIEAVRSEAHRDFELQIQRNEKIISELQQLGATACVDHVTEAGHAKCQDLVEQTQEPGNDSNLGAIVCEHVYETRVHSQGTNPQTRSLERTSKQLLLELRKIESTRKKNQKVFQKQMARNQHVLAQLQKLQNHYEEGRQQPTMSSEQEKQWEAETAQLNARLLDLHEALDKKTKEADELHVQSLRLQRGVLEQEQKLEKALQQHKLDLSCDTKSVTADFMGDTCDLEVYVPSSCSSTPLKTDFVGDTMDLHCCDSVRTPFPLADYVCSTCSSETTATDSCPATKGCPSSSGTADFEGDTRDLECCIFTMDFEGDTRELEKHVCSLYREDKGVQVKRDVREMKRLTEERENWEEERKALTKRLDDFEAILLTKEEKIGNLIEKLDRDESAWQEERYQLVKRCEECETSLLAKEEEVIELSTQLEMAKSSLQGFTCSDSSTVVSTSSDGMMSPMKKISRSGSHRFGQGDARELLDLRCEVLSLQECLVIKGEALKTMEKELARSYTIINELRTKLARAQESERSLQSQQSQRLEFDDLQNKNPGQRVKGKPAKKPRLLREPDQASARSNQTSELVEKLRVQSEKLAALEKERAIMSRKIEDLLAKCKFLEGTEKMYRETQDPLKAEAIMELEKELQRNVEIIQKMQSRCTDLEARAIQAESRVKQVHTGDHTVVAGPGVKDKKAWQAERQGLLAGLKYFRELTEKKDEELYQLRYDLRMKTQKQIQTPPCKSNLIIISPEQRLDVDEVVDESKCPENLQLARVHAPAANLERNENQCCDGDDSSHTLQIRELTQHLRDQWELQCVMEDRLDAMMEYVSERVKEFEQNRNISSPTTNFTQFHEEASLMKVQLEQQLQVLRGTLSTSFHKLDEAKRQLQVALKEGALFMQENTEKEVRCSAGSETEKSGDDAGDKQTKTQTLQLLTERVALEDSAQTLQEKTSRLLHRLTSTRLHWNMNMLAASMAAG</sequence>
<feature type="compositionally biased region" description="Basic and acidic residues" evidence="2">
    <location>
        <begin position="421"/>
        <end position="438"/>
    </location>
</feature>
<gene>
    <name evidence="3" type="ORF">AXG93_4620s1580</name>
</gene>
<feature type="region of interest" description="Disordered" evidence="2">
    <location>
        <begin position="34"/>
        <end position="109"/>
    </location>
</feature>
<feature type="compositionally biased region" description="Basic and acidic residues" evidence="2">
    <location>
        <begin position="390"/>
        <end position="399"/>
    </location>
</feature>
<evidence type="ECO:0000313" key="3">
    <source>
        <dbReference type="EMBL" id="OAE25343.1"/>
    </source>
</evidence>
<dbReference type="PANTHER" id="PTHR23159">
    <property type="entry name" value="CENTROSOMAL PROTEIN 2"/>
    <property type="match status" value="1"/>
</dbReference>
<feature type="region of interest" description="Disordered" evidence="2">
    <location>
        <begin position="563"/>
        <end position="583"/>
    </location>
</feature>
<dbReference type="Proteomes" id="UP000077202">
    <property type="component" value="Unassembled WGS sequence"/>
</dbReference>
<reference evidence="3" key="1">
    <citation type="submission" date="2016-03" db="EMBL/GenBank/DDBJ databases">
        <title>Mechanisms controlling the formation of the plant cell surface in tip-growing cells are functionally conserved among land plants.</title>
        <authorList>
            <person name="Honkanen S."/>
            <person name="Jones V.A."/>
            <person name="Morieri G."/>
            <person name="Champion C."/>
            <person name="Hetherington A.J."/>
            <person name="Kelly S."/>
            <person name="Saint-Marcoux D."/>
            <person name="Proust H."/>
            <person name="Prescott H."/>
            <person name="Dolan L."/>
        </authorList>
    </citation>
    <scope>NUCLEOTIDE SEQUENCE [LARGE SCALE GENOMIC DNA]</scope>
    <source>
        <tissue evidence="3">Whole gametophyte</tissue>
    </source>
</reference>
<proteinExistence type="predicted"/>
<feature type="compositionally biased region" description="Basic and acidic residues" evidence="2">
    <location>
        <begin position="281"/>
        <end position="292"/>
    </location>
</feature>
<feature type="coiled-coil region" evidence="1">
    <location>
        <begin position="659"/>
        <end position="707"/>
    </location>
</feature>
<dbReference type="EMBL" id="LVLJ01002341">
    <property type="protein sequence ID" value="OAE25343.1"/>
    <property type="molecule type" value="Genomic_DNA"/>
</dbReference>
<feature type="coiled-coil region" evidence="1">
    <location>
        <begin position="1108"/>
        <end position="1142"/>
    </location>
</feature>